<dbReference type="Proteomes" id="UP000886523">
    <property type="component" value="Unassembled WGS sequence"/>
</dbReference>
<gene>
    <name evidence="2" type="ORF">BS47DRAFT_1406757</name>
</gene>
<dbReference type="OrthoDB" id="8194677at2759"/>
<comment type="caution">
    <text evidence="2">The sequence shown here is derived from an EMBL/GenBank/DDBJ whole genome shotgun (WGS) entry which is preliminary data.</text>
</comment>
<evidence type="ECO:0000256" key="1">
    <source>
        <dbReference type="SAM" id="Coils"/>
    </source>
</evidence>
<name>A0A9P6A9I9_9AGAM</name>
<dbReference type="AlphaFoldDB" id="A0A9P6A9I9"/>
<organism evidence="2 3">
    <name type="scientific">Hydnum rufescens UP504</name>
    <dbReference type="NCBI Taxonomy" id="1448309"/>
    <lineage>
        <taxon>Eukaryota</taxon>
        <taxon>Fungi</taxon>
        <taxon>Dikarya</taxon>
        <taxon>Basidiomycota</taxon>
        <taxon>Agaricomycotina</taxon>
        <taxon>Agaricomycetes</taxon>
        <taxon>Cantharellales</taxon>
        <taxon>Hydnaceae</taxon>
        <taxon>Hydnum</taxon>
    </lineage>
</organism>
<feature type="coiled-coil region" evidence="1">
    <location>
        <begin position="48"/>
        <end position="89"/>
    </location>
</feature>
<protein>
    <submittedName>
        <fullName evidence="2">Uncharacterized protein</fullName>
    </submittedName>
</protein>
<sequence length="155" mass="18118">MKDLQAIENDLEELLETSQTVERCRAEETQRKESFKNCQTETMHAEKQEFAQQKHEDLQRRHQELVKQRAEREAEMQEHKDVMDRVVQESRHAGLCIAISRQIGSFSPAEIDALTEENYRLEKIIGAYMSDLDKELGLGLYLSKHDVSEEQKKAK</sequence>
<evidence type="ECO:0000313" key="2">
    <source>
        <dbReference type="EMBL" id="KAF9502580.1"/>
    </source>
</evidence>
<accession>A0A9P6A9I9</accession>
<reference evidence="2" key="1">
    <citation type="journal article" date="2020" name="Nat. Commun.">
        <title>Large-scale genome sequencing of mycorrhizal fungi provides insights into the early evolution of symbiotic traits.</title>
        <authorList>
            <person name="Miyauchi S."/>
            <person name="Kiss E."/>
            <person name="Kuo A."/>
            <person name="Drula E."/>
            <person name="Kohler A."/>
            <person name="Sanchez-Garcia M."/>
            <person name="Morin E."/>
            <person name="Andreopoulos B."/>
            <person name="Barry K.W."/>
            <person name="Bonito G."/>
            <person name="Buee M."/>
            <person name="Carver A."/>
            <person name="Chen C."/>
            <person name="Cichocki N."/>
            <person name="Clum A."/>
            <person name="Culley D."/>
            <person name="Crous P.W."/>
            <person name="Fauchery L."/>
            <person name="Girlanda M."/>
            <person name="Hayes R.D."/>
            <person name="Keri Z."/>
            <person name="LaButti K."/>
            <person name="Lipzen A."/>
            <person name="Lombard V."/>
            <person name="Magnuson J."/>
            <person name="Maillard F."/>
            <person name="Murat C."/>
            <person name="Nolan M."/>
            <person name="Ohm R.A."/>
            <person name="Pangilinan J."/>
            <person name="Pereira M.F."/>
            <person name="Perotto S."/>
            <person name="Peter M."/>
            <person name="Pfister S."/>
            <person name="Riley R."/>
            <person name="Sitrit Y."/>
            <person name="Stielow J.B."/>
            <person name="Szollosi G."/>
            <person name="Zifcakova L."/>
            <person name="Stursova M."/>
            <person name="Spatafora J.W."/>
            <person name="Tedersoo L."/>
            <person name="Vaario L.M."/>
            <person name="Yamada A."/>
            <person name="Yan M."/>
            <person name="Wang P."/>
            <person name="Xu J."/>
            <person name="Bruns T."/>
            <person name="Baldrian P."/>
            <person name="Vilgalys R."/>
            <person name="Dunand C."/>
            <person name="Henrissat B."/>
            <person name="Grigoriev I.V."/>
            <person name="Hibbett D."/>
            <person name="Nagy L.G."/>
            <person name="Martin F.M."/>
        </authorList>
    </citation>
    <scope>NUCLEOTIDE SEQUENCE</scope>
    <source>
        <strain evidence="2">UP504</strain>
    </source>
</reference>
<proteinExistence type="predicted"/>
<keyword evidence="1" id="KW-0175">Coiled coil</keyword>
<evidence type="ECO:0000313" key="3">
    <source>
        <dbReference type="Proteomes" id="UP000886523"/>
    </source>
</evidence>
<keyword evidence="3" id="KW-1185">Reference proteome</keyword>
<dbReference type="EMBL" id="MU129927">
    <property type="protein sequence ID" value="KAF9502580.1"/>
    <property type="molecule type" value="Genomic_DNA"/>
</dbReference>